<keyword evidence="2" id="KW-1133">Transmembrane helix</keyword>
<feature type="compositionally biased region" description="Basic and acidic residues" evidence="1">
    <location>
        <begin position="1"/>
        <end position="17"/>
    </location>
</feature>
<keyword evidence="4" id="KW-1185">Reference proteome</keyword>
<reference evidence="3 4" key="1">
    <citation type="submission" date="2016-04" db="EMBL/GenBank/DDBJ databases">
        <title>A degradative enzymes factory behind the ericoid mycorrhizal symbiosis.</title>
        <authorList>
            <consortium name="DOE Joint Genome Institute"/>
            <person name="Martino E."/>
            <person name="Morin E."/>
            <person name="Grelet G."/>
            <person name="Kuo A."/>
            <person name="Kohler A."/>
            <person name="Daghino S."/>
            <person name="Barry K."/>
            <person name="Choi C."/>
            <person name="Cichocki N."/>
            <person name="Clum A."/>
            <person name="Copeland A."/>
            <person name="Hainaut M."/>
            <person name="Haridas S."/>
            <person name="Labutti K."/>
            <person name="Lindquist E."/>
            <person name="Lipzen A."/>
            <person name="Khouja H.-R."/>
            <person name="Murat C."/>
            <person name="Ohm R."/>
            <person name="Olson A."/>
            <person name="Spatafora J."/>
            <person name="Veneault-Fourrey C."/>
            <person name="Henrissat B."/>
            <person name="Grigoriev I."/>
            <person name="Martin F."/>
            <person name="Perotto S."/>
        </authorList>
    </citation>
    <scope>NUCLEOTIDE SEQUENCE [LARGE SCALE GENOMIC DNA]</scope>
    <source>
        <strain evidence="3 4">F</strain>
    </source>
</reference>
<gene>
    <name evidence="3" type="ORF">L207DRAFT_642636</name>
</gene>
<keyword evidence="2" id="KW-0472">Membrane</keyword>
<name>A0A2J6QSF2_HYAVF</name>
<feature type="transmembrane region" description="Helical" evidence="2">
    <location>
        <begin position="636"/>
        <end position="658"/>
    </location>
</feature>
<feature type="transmembrane region" description="Helical" evidence="2">
    <location>
        <begin position="88"/>
        <end position="110"/>
    </location>
</feature>
<dbReference type="OrthoDB" id="3565447at2759"/>
<feature type="transmembrane region" description="Helical" evidence="2">
    <location>
        <begin position="130"/>
        <end position="146"/>
    </location>
</feature>
<sequence>MATPRPRTDNKGTREATKPLVLAKSSPQTGRHSNSTPATKEKKAPSHFVIALRTFGLKLFPSLFQDPGPEEKKIAIQKDRIDACIRSLVHVIPLAGAITLLILNFMRYYVGTFSSNGTAALQFAAKLHEMTMVSSLTTVLLSYVRYELVSKRGLPFGAIFASFRITELAYLWSPELWGSMTSKSHRWTFKLRLGLAIGLIALLVATVGPASAAAMIPRQDLWFYIDLLTAVNTTADQMFPTNLTGLIYSNNGCSNKSHVCSWTSSTGNAMSLLSLGAVLGNFADAATSKETINRSSLITSVLFSSNSSWFSSTDLGTSSTFYLQKSSIIGNDSMAYVTSLESMTSTQAQSLIVITDYAMDIKDVDHIGSGIVTTDSAMDAYAKIQCFPSHEVIWNVLEPVPPLNFGGLPGLANVVDYLTNTQHQLISEKVIASNGSYSDITFIDLPIANTNGVLWIESAFNYSSIEVGVLPQLEPHPNVSLIQQASIIPCTIELGWFPTKISFDGGSFTSQGPPQGDDSGIRRAQVDLDWLNTTNPFVVEVNMTAFQYMASVTGSTYDIITSTLLTTTLAAMSPAYGFPLIAVNASGKIEYEGGADFDIDKLQASGTSVSGILQSFPLRFQHRYYRSGYGYAPKVITVKISLAILILYCIVAIAHIVYSVISGISSAAWDSISELVALSINSRPTIELQNTCTGIRTTAIFEHKVRIASTSGVLFGEPVPQSKASSEPVGYHLELLFPSQNEHAIANVMVNTEYGHIKGKLD</sequence>
<evidence type="ECO:0000256" key="1">
    <source>
        <dbReference type="SAM" id="MobiDB-lite"/>
    </source>
</evidence>
<feature type="compositionally biased region" description="Polar residues" evidence="1">
    <location>
        <begin position="25"/>
        <end position="38"/>
    </location>
</feature>
<protein>
    <submittedName>
        <fullName evidence="3">Uncharacterized protein</fullName>
    </submittedName>
</protein>
<dbReference type="Proteomes" id="UP000235786">
    <property type="component" value="Unassembled WGS sequence"/>
</dbReference>
<evidence type="ECO:0000256" key="2">
    <source>
        <dbReference type="SAM" id="Phobius"/>
    </source>
</evidence>
<dbReference type="AlphaFoldDB" id="A0A2J6QSF2"/>
<evidence type="ECO:0000313" key="3">
    <source>
        <dbReference type="EMBL" id="PMD29179.1"/>
    </source>
</evidence>
<dbReference type="EMBL" id="KZ613977">
    <property type="protein sequence ID" value="PMD29179.1"/>
    <property type="molecule type" value="Genomic_DNA"/>
</dbReference>
<organism evidence="3 4">
    <name type="scientific">Hyaloscypha variabilis (strain UAMH 11265 / GT02V1 / F)</name>
    <name type="common">Meliniomyces variabilis</name>
    <dbReference type="NCBI Taxonomy" id="1149755"/>
    <lineage>
        <taxon>Eukaryota</taxon>
        <taxon>Fungi</taxon>
        <taxon>Dikarya</taxon>
        <taxon>Ascomycota</taxon>
        <taxon>Pezizomycotina</taxon>
        <taxon>Leotiomycetes</taxon>
        <taxon>Helotiales</taxon>
        <taxon>Hyaloscyphaceae</taxon>
        <taxon>Hyaloscypha</taxon>
        <taxon>Hyaloscypha variabilis</taxon>
    </lineage>
</organism>
<feature type="transmembrane region" description="Helical" evidence="2">
    <location>
        <begin position="193"/>
        <end position="216"/>
    </location>
</feature>
<evidence type="ECO:0000313" key="4">
    <source>
        <dbReference type="Proteomes" id="UP000235786"/>
    </source>
</evidence>
<keyword evidence="2" id="KW-0812">Transmembrane</keyword>
<proteinExistence type="predicted"/>
<feature type="region of interest" description="Disordered" evidence="1">
    <location>
        <begin position="1"/>
        <end position="44"/>
    </location>
</feature>
<accession>A0A2J6QSF2</accession>